<feature type="compositionally biased region" description="Polar residues" evidence="1">
    <location>
        <begin position="18"/>
        <end position="53"/>
    </location>
</feature>
<protein>
    <submittedName>
        <fullName evidence="2">Uncharacterized protein</fullName>
    </submittedName>
</protein>
<feature type="compositionally biased region" description="Basic and acidic residues" evidence="1">
    <location>
        <begin position="1"/>
        <end position="17"/>
    </location>
</feature>
<dbReference type="EMBL" id="GGEC01078846">
    <property type="protein sequence ID" value="MBX59330.1"/>
    <property type="molecule type" value="Transcribed_RNA"/>
</dbReference>
<name>A0A2P2PX86_RHIMU</name>
<evidence type="ECO:0000313" key="2">
    <source>
        <dbReference type="EMBL" id="MBX59330.1"/>
    </source>
</evidence>
<feature type="region of interest" description="Disordered" evidence="1">
    <location>
        <begin position="1"/>
        <end position="80"/>
    </location>
</feature>
<dbReference type="AlphaFoldDB" id="A0A2P2PX86"/>
<sequence>MGEKKINLLRLPKKEKSNQGSAHSMPSNLTLTNHCPNESTPTTLPDSPESTLPPNIESIPIHPQRNEPPKNLGPRQPRLR</sequence>
<accession>A0A2P2PX86</accession>
<evidence type="ECO:0000256" key="1">
    <source>
        <dbReference type="SAM" id="MobiDB-lite"/>
    </source>
</evidence>
<proteinExistence type="predicted"/>
<reference evidence="2" key="1">
    <citation type="submission" date="2018-02" db="EMBL/GenBank/DDBJ databases">
        <title>Rhizophora mucronata_Transcriptome.</title>
        <authorList>
            <person name="Meera S.P."/>
            <person name="Sreeshan A."/>
            <person name="Augustine A."/>
        </authorList>
    </citation>
    <scope>NUCLEOTIDE SEQUENCE</scope>
    <source>
        <tissue evidence="2">Leaf</tissue>
    </source>
</reference>
<organism evidence="2">
    <name type="scientific">Rhizophora mucronata</name>
    <name type="common">Asiatic mangrove</name>
    <dbReference type="NCBI Taxonomy" id="61149"/>
    <lineage>
        <taxon>Eukaryota</taxon>
        <taxon>Viridiplantae</taxon>
        <taxon>Streptophyta</taxon>
        <taxon>Embryophyta</taxon>
        <taxon>Tracheophyta</taxon>
        <taxon>Spermatophyta</taxon>
        <taxon>Magnoliopsida</taxon>
        <taxon>eudicotyledons</taxon>
        <taxon>Gunneridae</taxon>
        <taxon>Pentapetalae</taxon>
        <taxon>rosids</taxon>
        <taxon>fabids</taxon>
        <taxon>Malpighiales</taxon>
        <taxon>Rhizophoraceae</taxon>
        <taxon>Rhizophora</taxon>
    </lineage>
</organism>